<feature type="region of interest" description="Disordered" evidence="1">
    <location>
        <begin position="60"/>
        <end position="86"/>
    </location>
</feature>
<dbReference type="EMBL" id="JRTT01000018">
    <property type="protein sequence ID" value="KHD76422.1"/>
    <property type="molecule type" value="Genomic_DNA"/>
</dbReference>
<keyword evidence="3" id="KW-1185">Reference proteome</keyword>
<comment type="caution">
    <text evidence="2">The sequence shown here is derived from an EMBL/GenBank/DDBJ whole genome shotgun (WGS) entry which is preliminary data.</text>
</comment>
<proteinExistence type="predicted"/>
<gene>
    <name evidence="2" type="ORF">MB27_17070</name>
</gene>
<evidence type="ECO:0000313" key="3">
    <source>
        <dbReference type="Proteomes" id="UP000054537"/>
    </source>
</evidence>
<organism evidence="2 3">
    <name type="scientific">Actinoplanes utahensis</name>
    <dbReference type="NCBI Taxonomy" id="1869"/>
    <lineage>
        <taxon>Bacteria</taxon>
        <taxon>Bacillati</taxon>
        <taxon>Actinomycetota</taxon>
        <taxon>Actinomycetes</taxon>
        <taxon>Micromonosporales</taxon>
        <taxon>Micromonosporaceae</taxon>
        <taxon>Actinoplanes</taxon>
    </lineage>
</organism>
<dbReference type="RefSeq" id="WP_043525586.1">
    <property type="nucleotide sequence ID" value="NZ_BAABKU010000014.1"/>
</dbReference>
<reference evidence="2 3" key="1">
    <citation type="submission" date="2014-10" db="EMBL/GenBank/DDBJ databases">
        <title>Draft genome sequence of Actinoplanes utahensis NRRL 12052.</title>
        <authorList>
            <person name="Velasco-Bucheli B."/>
            <person name="del Cerro C."/>
            <person name="Hormigo D."/>
            <person name="Garcia J.L."/>
            <person name="Acebal C."/>
            <person name="Arroyo M."/>
            <person name="de la Mata I."/>
        </authorList>
    </citation>
    <scope>NUCLEOTIDE SEQUENCE [LARGE SCALE GENOMIC DNA]</scope>
    <source>
        <strain evidence="2 3">NRRL 12052</strain>
    </source>
</reference>
<evidence type="ECO:0000256" key="1">
    <source>
        <dbReference type="SAM" id="MobiDB-lite"/>
    </source>
</evidence>
<dbReference type="Proteomes" id="UP000054537">
    <property type="component" value="Unassembled WGS sequence"/>
</dbReference>
<sequence>MTPDQHQVRAQELAAEAEQAYADIRLQVEAGDDIDEPVWRYLDTTIQLGQLHATLALRRPPAGSPAGYEDGGAVDYGDADPTYDRR</sequence>
<dbReference type="OrthoDB" id="9966874at2"/>
<name>A0A0A6X8G5_ACTUT</name>
<protein>
    <submittedName>
        <fullName evidence="2">Uncharacterized protein</fullName>
    </submittedName>
</protein>
<evidence type="ECO:0000313" key="2">
    <source>
        <dbReference type="EMBL" id="KHD76422.1"/>
    </source>
</evidence>
<accession>A0A0A6X8G5</accession>
<dbReference type="eggNOG" id="ENOG5030FG6">
    <property type="taxonomic scope" value="Bacteria"/>
</dbReference>
<dbReference type="AlphaFoldDB" id="A0A0A6X8G5"/>
<dbReference type="STRING" id="1869.MB27_17070"/>